<evidence type="ECO:0000256" key="6">
    <source>
        <dbReference type="ARBA" id="ARBA00093785"/>
    </source>
</evidence>
<keyword evidence="4" id="KW-0143">Chaperone</keyword>
<dbReference type="KEGG" id="siv:SSIL_3270"/>
<accession>F2F305</accession>
<evidence type="ECO:0000256" key="3">
    <source>
        <dbReference type="ARBA" id="ARBA00022795"/>
    </source>
</evidence>
<comment type="subcellular location">
    <subcellularLocation>
        <location evidence="1">Cytoplasm</location>
        <location evidence="1">Cytosol</location>
    </subcellularLocation>
</comment>
<dbReference type="HOGENOM" id="CLU_165941_0_0_9"/>
<gene>
    <name evidence="8" type="ordered locus">SSIL_3270</name>
</gene>
<protein>
    <recommendedName>
        <fullName evidence="7">Flagellar protein FliT</fullName>
    </recommendedName>
</protein>
<keyword evidence="2" id="KW-0963">Cytoplasm</keyword>
<proteinExistence type="inferred from homology"/>
<comment type="function">
    <text evidence="5">May act as an export chaperone for the filament capping protein FliD.</text>
</comment>
<keyword evidence="3" id="KW-1005">Bacterial flagellum biogenesis</keyword>
<dbReference type="Pfam" id="PF05400">
    <property type="entry name" value="FliT"/>
    <property type="match status" value="1"/>
</dbReference>
<evidence type="ECO:0000256" key="7">
    <source>
        <dbReference type="ARBA" id="ARBA00093797"/>
    </source>
</evidence>
<evidence type="ECO:0000256" key="4">
    <source>
        <dbReference type="ARBA" id="ARBA00023186"/>
    </source>
</evidence>
<dbReference type="EMBL" id="AP012157">
    <property type="protein sequence ID" value="BAK17693.1"/>
    <property type="molecule type" value="Genomic_DNA"/>
</dbReference>
<keyword evidence="9" id="KW-1185">Reference proteome</keyword>
<comment type="similarity">
    <text evidence="6">Belongs to the bacillales FliT family.</text>
</comment>
<evidence type="ECO:0000256" key="1">
    <source>
        <dbReference type="ARBA" id="ARBA00004514"/>
    </source>
</evidence>
<dbReference type="InterPro" id="IPR008622">
    <property type="entry name" value="FliT"/>
</dbReference>
<reference evidence="8 9" key="2">
    <citation type="journal article" date="2012" name="J. Biosci. Bioeng.">
        <title>Complete genome sequence and characterization of the N-acylhomoserine lactone-degrading gene of the potato leaf-associated Solibacillus silvestris.</title>
        <authorList>
            <person name="Morohoshi T."/>
            <person name="Tominaga Y."/>
            <person name="Someya N."/>
            <person name="Ikeda T."/>
        </authorList>
    </citation>
    <scope>NUCLEOTIDE SEQUENCE [LARGE SCALE GENOMIC DNA]</scope>
    <source>
        <strain evidence="8 9">StLB046</strain>
    </source>
</reference>
<organism evidence="8 9">
    <name type="scientific">Solibacillus silvestris (strain StLB046)</name>
    <name type="common">Bacillus silvestris</name>
    <dbReference type="NCBI Taxonomy" id="1002809"/>
    <lineage>
        <taxon>Bacteria</taxon>
        <taxon>Bacillati</taxon>
        <taxon>Bacillota</taxon>
        <taxon>Bacilli</taxon>
        <taxon>Bacillales</taxon>
        <taxon>Caryophanaceae</taxon>
        <taxon>Solibacillus</taxon>
    </lineage>
</organism>
<dbReference type="AlphaFoldDB" id="F2F305"/>
<sequence length="119" mass="14200">MENIQQFLQVSAKLFKHLSKLPEEEQRDSYIERANSLLDERGIVMEKLQQNGFEIDIQLKSHVMLIELDKGIRERLNDLMNVIQNDLKDLQNSKKSERQYLNPYANVQVMDGRYYDKKR</sequence>
<dbReference type="STRING" id="1002809.SSIL_3270"/>
<dbReference type="Proteomes" id="UP000006691">
    <property type="component" value="Chromosome"/>
</dbReference>
<evidence type="ECO:0000313" key="8">
    <source>
        <dbReference type="EMBL" id="BAK17693.1"/>
    </source>
</evidence>
<reference evidence="9" key="1">
    <citation type="submission" date="2011-04" db="EMBL/GenBank/DDBJ databases">
        <title>Genome sequence of Solibacillus silvestris StLB046.</title>
        <authorList>
            <person name="Morohoshi T."/>
            <person name="Someya N."/>
            <person name="Ikeda T."/>
        </authorList>
    </citation>
    <scope>NUCLEOTIDE SEQUENCE [LARGE SCALE GENOMIC DNA]</scope>
    <source>
        <strain evidence="9">StLB046</strain>
    </source>
</reference>
<dbReference type="PATRIC" id="fig|1002809.3.peg.3303"/>
<dbReference type="eggNOG" id="ENOG5032XH6">
    <property type="taxonomic scope" value="Bacteria"/>
</dbReference>
<evidence type="ECO:0000256" key="5">
    <source>
        <dbReference type="ARBA" id="ARBA00093765"/>
    </source>
</evidence>
<name>F2F305_SOLSS</name>
<evidence type="ECO:0000256" key="2">
    <source>
        <dbReference type="ARBA" id="ARBA00022490"/>
    </source>
</evidence>
<evidence type="ECO:0000313" key="9">
    <source>
        <dbReference type="Proteomes" id="UP000006691"/>
    </source>
</evidence>
<dbReference type="RefSeq" id="WP_014824638.1">
    <property type="nucleotide sequence ID" value="NC_018065.1"/>
</dbReference>